<dbReference type="PROSITE" id="PS52050">
    <property type="entry name" value="WYL"/>
    <property type="match status" value="1"/>
</dbReference>
<evidence type="ECO:0000259" key="2">
    <source>
        <dbReference type="Pfam" id="PF13625"/>
    </source>
</evidence>
<proteinExistence type="predicted"/>
<sequence length="788" mass="83755">MSSPAVDPPRSLSDDLRARDDADLAALLRERPDLLAPVPGDLGQLAARATTQASVARALDRLDRGVLQVAEVLAALPDPATLEQAGAWLGADPRPGVQRLRLLGLLWGPDDALRLVRTVRQVVGSPAGLGPPLREALGTYGPRRTAALLADLGLPATGDPARATERIAPHLSDPAVLDRLLAEVPGAARPVLDRLLWGPAYGRVGDAQRDVTLASASTPVEQLLARGLLVATERDAVVLPREVAVHLRGGHVHARHEAEPPAPEVRELDPALVDRTAGGAASELLRHVEELLEAWSADGPAVLRTGGLGVRDLRRTAAALDVDEQHAAFVAELAYAAGLVGRSTEVDERWWPTPAYDAWLEEPPGARWARLARSWVESTRVAGLVGSRDERDKPRNALSHELTHGAAPEVRAQVLGELAALPPGAAATPASLDERVVWRRPRRAGRVRSDLVAGALREAELLGLTGRGALSGPGRLLVAGDDETAGGALGRLLPEPLDHVLLQADLTAVAPGPLEPALAQEIALLADVESRGGATVYRFSESSVRRALDAGRTADDVHRVLAERSRTPVPQPLTYLVDDVARRHGRIRVGTASAYVRCDDASVLAELAAHRRAGRLRLRRLAPTVLAAQAPVEQVLEELRALGYAPMAETPDGDVLVRRPGVHRTPEVARPPRLRSEPAAPDDRLLTAAVRAVRAGDRAVRAERRPAPAPAALVPRSAVGDTLAALRSAAEEGASLWIGYVNNDGHASERVIDPVRVEGGHVTAFDHLRDEVRTFAVHRITGVAALAD</sequence>
<protein>
    <submittedName>
        <fullName evidence="3">DNA-binding protein</fullName>
    </submittedName>
</protein>
<reference evidence="3 4" key="1">
    <citation type="submission" date="2018-09" db="EMBL/GenBank/DDBJ databases">
        <title>YIM 75000 draft genome.</title>
        <authorList>
            <person name="Tang S."/>
            <person name="Feng Y."/>
        </authorList>
    </citation>
    <scope>NUCLEOTIDE SEQUENCE [LARGE SCALE GENOMIC DNA]</scope>
    <source>
        <strain evidence="3 4">YIM 75000</strain>
    </source>
</reference>
<comment type="caution">
    <text evidence="3">The sequence shown here is derived from an EMBL/GenBank/DDBJ whole genome shotgun (WGS) entry which is preliminary data.</text>
</comment>
<gene>
    <name evidence="3" type="ORF">D5H78_02050</name>
</gene>
<dbReference type="RefSeq" id="WP_119948720.1">
    <property type="nucleotide sequence ID" value="NZ_QZEZ01000001.1"/>
</dbReference>
<dbReference type="EMBL" id="QZEZ01000001">
    <property type="protein sequence ID" value="RJK97794.1"/>
    <property type="molecule type" value="Genomic_DNA"/>
</dbReference>
<dbReference type="OrthoDB" id="3415124at2"/>
<dbReference type="AlphaFoldDB" id="A0A3A3Z2Z9"/>
<dbReference type="InterPro" id="IPR026881">
    <property type="entry name" value="WYL_dom"/>
</dbReference>
<accession>A0A3A3Z2Z9</accession>
<dbReference type="GO" id="GO:0003677">
    <property type="term" value="F:DNA binding"/>
    <property type="evidence" value="ECO:0007669"/>
    <property type="project" value="UniProtKB-KW"/>
</dbReference>
<dbReference type="Pfam" id="PF13625">
    <property type="entry name" value="Helicase_C_3"/>
    <property type="match status" value="1"/>
</dbReference>
<evidence type="ECO:0000313" key="4">
    <source>
        <dbReference type="Proteomes" id="UP000265614"/>
    </source>
</evidence>
<dbReference type="InterPro" id="IPR032830">
    <property type="entry name" value="XPB/Ssl2_N"/>
</dbReference>
<evidence type="ECO:0000313" key="3">
    <source>
        <dbReference type="EMBL" id="RJK97794.1"/>
    </source>
</evidence>
<keyword evidence="3" id="KW-0238">DNA-binding</keyword>
<name>A0A3A3Z2Z9_9ACTN</name>
<feature type="domain" description="WYL" evidence="1">
    <location>
        <begin position="722"/>
        <end position="783"/>
    </location>
</feature>
<feature type="domain" description="Helicase XPB/Ssl2 N-terminal" evidence="2">
    <location>
        <begin position="500"/>
        <end position="622"/>
    </location>
</feature>
<keyword evidence="4" id="KW-1185">Reference proteome</keyword>
<organism evidence="3 4">
    <name type="scientific">Vallicoccus soli</name>
    <dbReference type="NCBI Taxonomy" id="2339232"/>
    <lineage>
        <taxon>Bacteria</taxon>
        <taxon>Bacillati</taxon>
        <taxon>Actinomycetota</taxon>
        <taxon>Actinomycetes</taxon>
        <taxon>Motilibacterales</taxon>
        <taxon>Vallicoccaceae</taxon>
        <taxon>Vallicoccus</taxon>
    </lineage>
</organism>
<dbReference type="Proteomes" id="UP000265614">
    <property type="component" value="Unassembled WGS sequence"/>
</dbReference>
<dbReference type="Pfam" id="PF13280">
    <property type="entry name" value="WYL"/>
    <property type="match status" value="1"/>
</dbReference>
<evidence type="ECO:0000259" key="1">
    <source>
        <dbReference type="Pfam" id="PF13280"/>
    </source>
</evidence>